<evidence type="ECO:0000313" key="3">
    <source>
        <dbReference type="EMBL" id="GAA4975674.1"/>
    </source>
</evidence>
<feature type="transmembrane region" description="Helical" evidence="2">
    <location>
        <begin position="6"/>
        <end position="26"/>
    </location>
</feature>
<gene>
    <name evidence="3" type="ORF">GCM10023257_10620</name>
</gene>
<organism evidence="3 4">
    <name type="scientific">Streptomyces hyderabadensis</name>
    <dbReference type="NCBI Taxonomy" id="598549"/>
    <lineage>
        <taxon>Bacteria</taxon>
        <taxon>Bacillati</taxon>
        <taxon>Actinomycetota</taxon>
        <taxon>Actinomycetes</taxon>
        <taxon>Kitasatosporales</taxon>
        <taxon>Streptomycetaceae</taxon>
        <taxon>Streptomyces</taxon>
    </lineage>
</organism>
<name>A0ABP9HPP4_9ACTN</name>
<feature type="transmembrane region" description="Helical" evidence="2">
    <location>
        <begin position="47"/>
        <end position="67"/>
    </location>
</feature>
<protein>
    <recommendedName>
        <fullName evidence="5">Serine/threonine protein kinase</fullName>
    </recommendedName>
</protein>
<feature type="compositionally biased region" description="Basic and acidic residues" evidence="1">
    <location>
        <begin position="109"/>
        <end position="127"/>
    </location>
</feature>
<evidence type="ECO:0000256" key="1">
    <source>
        <dbReference type="SAM" id="MobiDB-lite"/>
    </source>
</evidence>
<proteinExistence type="predicted"/>
<dbReference type="RefSeq" id="WP_226026250.1">
    <property type="nucleotide sequence ID" value="NZ_BAABIV010000003.1"/>
</dbReference>
<reference evidence="4" key="1">
    <citation type="journal article" date="2019" name="Int. J. Syst. Evol. Microbiol.">
        <title>The Global Catalogue of Microorganisms (GCM) 10K type strain sequencing project: providing services to taxonomists for standard genome sequencing and annotation.</title>
        <authorList>
            <consortium name="The Broad Institute Genomics Platform"/>
            <consortium name="The Broad Institute Genome Sequencing Center for Infectious Disease"/>
            <person name="Wu L."/>
            <person name="Ma J."/>
        </authorList>
    </citation>
    <scope>NUCLEOTIDE SEQUENCE [LARGE SCALE GENOMIC DNA]</scope>
    <source>
        <strain evidence="4">JCM 17657</strain>
    </source>
</reference>
<sequence>MSWSLFAALLAGAVVAAAAVGLRPSALRPAGTRTPRFRDTRRLARRLLGVTAALGLAGLLSWALMLLPPVNDAVLGDLPRDLDDFARLCEDGSGESGEPFPRAASYRPQDPEDRSRPWVAVEDDRAAHASSGTVPEEPVDRDHEPSPESVQLVMCSKVSGSVPGTEISCSYTNGPLGYGPVTQTVEFARGRYTVDVFEARNGERVATRTLRGDSEVQCARLVTAGESEPRYTTPGWQAYAQLAADLPSPRPDGAT</sequence>
<feature type="region of interest" description="Disordered" evidence="1">
    <location>
        <begin position="89"/>
        <end position="148"/>
    </location>
</feature>
<comment type="caution">
    <text evidence="3">The sequence shown here is derived from an EMBL/GenBank/DDBJ whole genome shotgun (WGS) entry which is preliminary data.</text>
</comment>
<accession>A0ABP9HPP4</accession>
<keyword evidence="2" id="KW-1133">Transmembrane helix</keyword>
<dbReference type="EMBL" id="BAABIV010000003">
    <property type="protein sequence ID" value="GAA4975674.1"/>
    <property type="molecule type" value="Genomic_DNA"/>
</dbReference>
<evidence type="ECO:0000256" key="2">
    <source>
        <dbReference type="SAM" id="Phobius"/>
    </source>
</evidence>
<keyword evidence="4" id="KW-1185">Reference proteome</keyword>
<dbReference type="Proteomes" id="UP001500610">
    <property type="component" value="Unassembled WGS sequence"/>
</dbReference>
<evidence type="ECO:0000313" key="4">
    <source>
        <dbReference type="Proteomes" id="UP001500610"/>
    </source>
</evidence>
<keyword evidence="2" id="KW-0472">Membrane</keyword>
<evidence type="ECO:0008006" key="5">
    <source>
        <dbReference type="Google" id="ProtNLM"/>
    </source>
</evidence>
<keyword evidence="2" id="KW-0812">Transmembrane</keyword>